<comment type="subcellular location">
    <subcellularLocation>
        <location evidence="1">Cell membrane</location>
        <topology evidence="1">Multi-pass membrane protein</topology>
    </subcellularLocation>
</comment>
<evidence type="ECO:0000259" key="3">
    <source>
        <dbReference type="PROSITE" id="PS51201"/>
    </source>
</evidence>
<dbReference type="PANTHER" id="PTHR43833:SF9">
    <property type="entry name" value="POTASSIUM CHANNEL PROTEIN YUGO-RELATED"/>
    <property type="match status" value="1"/>
</dbReference>
<evidence type="ECO:0000256" key="2">
    <source>
        <dbReference type="SAM" id="Phobius"/>
    </source>
</evidence>
<evidence type="ECO:0000313" key="5">
    <source>
        <dbReference type="EMBL" id="WNZ44948.1"/>
    </source>
</evidence>
<protein>
    <submittedName>
        <fullName evidence="5">Potassium channel protein</fullName>
    </submittedName>
</protein>
<dbReference type="EMBL" id="CP130144">
    <property type="protein sequence ID" value="WNZ44948.1"/>
    <property type="molecule type" value="Genomic_DNA"/>
</dbReference>
<dbReference type="AlphaFoldDB" id="A0AA97AMK3"/>
<dbReference type="Pfam" id="PF02254">
    <property type="entry name" value="TrkA_N"/>
    <property type="match status" value="1"/>
</dbReference>
<organism evidence="5">
    <name type="scientific">Leptolyngbya boryana CZ1</name>
    <dbReference type="NCBI Taxonomy" id="3060204"/>
    <lineage>
        <taxon>Bacteria</taxon>
        <taxon>Bacillati</taxon>
        <taxon>Cyanobacteriota</taxon>
        <taxon>Cyanophyceae</taxon>
        <taxon>Leptolyngbyales</taxon>
        <taxon>Leptolyngbyaceae</taxon>
        <taxon>Leptolyngbya group</taxon>
        <taxon>Leptolyngbya</taxon>
    </lineage>
</organism>
<keyword evidence="5" id="KW-0813">Transport</keyword>
<dbReference type="PANTHER" id="PTHR43833">
    <property type="entry name" value="POTASSIUM CHANNEL PROTEIN 2-RELATED-RELATED"/>
    <property type="match status" value="1"/>
</dbReference>
<dbReference type="InterPro" id="IPR036721">
    <property type="entry name" value="RCK_C_sf"/>
</dbReference>
<reference evidence="5" key="2">
    <citation type="submission" date="2023-07" db="EMBL/GenBank/DDBJ databases">
        <authorList>
            <person name="Bai X.-H."/>
            <person name="Wang H.-H."/>
            <person name="Wang J."/>
            <person name="Ma M.-Y."/>
            <person name="Hu H.-H."/>
            <person name="Song Z.-L."/>
            <person name="Ma H.-G."/>
            <person name="Fan Y."/>
            <person name="Du C.-Y."/>
            <person name="Xu J.-C."/>
        </authorList>
    </citation>
    <scope>NUCLEOTIDE SEQUENCE</scope>
    <source>
        <strain evidence="5">CZ1</strain>
    </source>
</reference>
<dbReference type="InterPro" id="IPR050721">
    <property type="entry name" value="Trk_Ktr_HKT_K-transport"/>
</dbReference>
<dbReference type="Gene3D" id="3.40.50.720">
    <property type="entry name" value="NAD(P)-binding Rossmann-like Domain"/>
    <property type="match status" value="1"/>
</dbReference>
<dbReference type="SUPFAM" id="SSF51735">
    <property type="entry name" value="NAD(P)-binding Rossmann-fold domains"/>
    <property type="match status" value="1"/>
</dbReference>
<feature type="domain" description="RCK N-terminal" evidence="3">
    <location>
        <begin position="108"/>
        <end position="225"/>
    </location>
</feature>
<dbReference type="PROSITE" id="PS51202">
    <property type="entry name" value="RCK_C"/>
    <property type="match status" value="1"/>
</dbReference>
<keyword evidence="5" id="KW-0407">Ion channel</keyword>
<dbReference type="SUPFAM" id="SSF81324">
    <property type="entry name" value="Voltage-gated potassium channels"/>
    <property type="match status" value="1"/>
</dbReference>
<dbReference type="PROSITE" id="PS51201">
    <property type="entry name" value="RCK_N"/>
    <property type="match status" value="1"/>
</dbReference>
<gene>
    <name evidence="5" type="ORF">Q2T42_24440</name>
</gene>
<dbReference type="Gene3D" id="1.10.287.70">
    <property type="match status" value="1"/>
</dbReference>
<dbReference type="GO" id="GO:0005886">
    <property type="term" value="C:plasma membrane"/>
    <property type="evidence" value="ECO:0007669"/>
    <property type="project" value="UniProtKB-SubCell"/>
</dbReference>
<keyword evidence="2" id="KW-0812">Transmembrane</keyword>
<sequence length="355" mass="38602">MQSPLRRILTGVIFFLITVLAATGGYILAGWSPLDAIYMVVITVFGVGFGEVQPINTPALKVFTILVIISGTSSAVYAVGGFVQMITEGEINQLLGKRRMTRTIEGLKDHVIICGFGRMGQILAKRLTDSLVPFVVIDNNAERIEQAETLGYLVYTGNATDDTVLYQVGIDRARALTTVLPDDAANVFITLTARELNPKLMIVSRGELPSTEKKLRLAGADQVVLPASISAFRMAHMITHPATLDFFSQGDERATLNELLGQLDIQVDELLIDSASGLIGATIGDIEVRGKGTMIIVALRRADGTTVTHPSQSTFLHEGDAVIILGHQVDMPHVMRNLGARRKMRYRGSSRVWKG</sequence>
<dbReference type="InterPro" id="IPR006037">
    <property type="entry name" value="RCK_C"/>
</dbReference>
<name>A0AA97AMK3_LEPBY</name>
<dbReference type="Pfam" id="PF07885">
    <property type="entry name" value="Ion_trans_2"/>
    <property type="match status" value="1"/>
</dbReference>
<accession>A0AA97AMK3</accession>
<dbReference type="InterPro" id="IPR036291">
    <property type="entry name" value="NAD(P)-bd_dom_sf"/>
</dbReference>
<proteinExistence type="predicted"/>
<dbReference type="SUPFAM" id="SSF116726">
    <property type="entry name" value="TrkA C-terminal domain-like"/>
    <property type="match status" value="1"/>
</dbReference>
<feature type="transmembrane region" description="Helical" evidence="2">
    <location>
        <begin position="62"/>
        <end position="83"/>
    </location>
</feature>
<feature type="transmembrane region" description="Helical" evidence="2">
    <location>
        <begin position="12"/>
        <end position="31"/>
    </location>
</feature>
<feature type="domain" description="RCK C-terminal" evidence="4">
    <location>
        <begin position="254"/>
        <end position="340"/>
    </location>
</feature>
<evidence type="ECO:0000256" key="1">
    <source>
        <dbReference type="ARBA" id="ARBA00004651"/>
    </source>
</evidence>
<keyword evidence="5" id="KW-0406">Ion transport</keyword>
<dbReference type="GO" id="GO:0006813">
    <property type="term" value="P:potassium ion transport"/>
    <property type="evidence" value="ECO:0007669"/>
    <property type="project" value="InterPro"/>
</dbReference>
<dbReference type="Pfam" id="PF02080">
    <property type="entry name" value="TrkA_C"/>
    <property type="match status" value="1"/>
</dbReference>
<dbReference type="RefSeq" id="WP_316426790.1">
    <property type="nucleotide sequence ID" value="NZ_CP130144.1"/>
</dbReference>
<dbReference type="InterPro" id="IPR013099">
    <property type="entry name" value="K_chnl_dom"/>
</dbReference>
<feature type="transmembrane region" description="Helical" evidence="2">
    <location>
        <begin position="37"/>
        <end position="55"/>
    </location>
</feature>
<evidence type="ECO:0000259" key="4">
    <source>
        <dbReference type="PROSITE" id="PS51202"/>
    </source>
</evidence>
<reference evidence="5" key="1">
    <citation type="journal article" date="2023" name="Plants (Basel)">
        <title>Genomic Analysis of Leptolyngbya boryana CZ1 Reveals Efficient Carbon Fixation Modules.</title>
        <authorList>
            <person name="Bai X."/>
            <person name="Wang H."/>
            <person name="Cheng W."/>
            <person name="Wang J."/>
            <person name="Ma M."/>
            <person name="Hu H."/>
            <person name="Song Z."/>
            <person name="Ma H."/>
            <person name="Fan Y."/>
            <person name="Du C."/>
            <person name="Xu J."/>
        </authorList>
    </citation>
    <scope>NUCLEOTIDE SEQUENCE</scope>
    <source>
        <strain evidence="5">CZ1</strain>
    </source>
</reference>
<dbReference type="Gene3D" id="3.30.70.1450">
    <property type="entry name" value="Regulator of K+ conductance, C-terminal domain"/>
    <property type="match status" value="1"/>
</dbReference>
<keyword evidence="2" id="KW-1133">Transmembrane helix</keyword>
<dbReference type="GO" id="GO:0008324">
    <property type="term" value="F:monoatomic cation transmembrane transporter activity"/>
    <property type="evidence" value="ECO:0007669"/>
    <property type="project" value="InterPro"/>
</dbReference>
<dbReference type="InterPro" id="IPR003148">
    <property type="entry name" value="RCK_N"/>
</dbReference>
<keyword evidence="2" id="KW-0472">Membrane</keyword>